<accession>A0ABW4X471</accession>
<dbReference type="PROSITE" id="PS51257">
    <property type="entry name" value="PROKAR_LIPOPROTEIN"/>
    <property type="match status" value="1"/>
</dbReference>
<evidence type="ECO:0000313" key="2">
    <source>
        <dbReference type="EMBL" id="MFD2068995.1"/>
    </source>
</evidence>
<dbReference type="RefSeq" id="WP_229957544.1">
    <property type="nucleotide sequence ID" value="NZ_JAJJWI010000001.1"/>
</dbReference>
<feature type="coiled-coil region" evidence="1">
    <location>
        <begin position="85"/>
        <end position="130"/>
    </location>
</feature>
<proteinExistence type="predicted"/>
<dbReference type="EMBL" id="JBHUHV010000058">
    <property type="protein sequence ID" value="MFD2068995.1"/>
    <property type="molecule type" value="Genomic_DNA"/>
</dbReference>
<dbReference type="Proteomes" id="UP001597369">
    <property type="component" value="Unassembled WGS sequence"/>
</dbReference>
<name>A0ABW4X471_9BACT</name>
<keyword evidence="1" id="KW-0175">Coiled coil</keyword>
<evidence type="ECO:0000256" key="1">
    <source>
        <dbReference type="SAM" id="Coils"/>
    </source>
</evidence>
<gene>
    <name evidence="2" type="ORF">ACFSKU_19050</name>
</gene>
<evidence type="ECO:0000313" key="3">
    <source>
        <dbReference type="Proteomes" id="UP001597369"/>
    </source>
</evidence>
<sequence length="238" mass="27711">MDTLNKALKFTFASCFALLLLSCEGNREISDNNEITVDADTSEDTARVVKTGETTEEKLEEFRGWLNTQAAKGDTAIRSEWPEVKDKLRQRNAELEQNFENLSAQSKQEFRNLQNRYEEWEERQDQRQQQPLDSDVATQWQDQLLGEYDEIDNITPNNIREAYLTFMGVVRTKRRNWSQNDWDYVDHIYSKLNQRRRQIEDQIGTRDNLKIRSLQAEYLTLESAADAGSLASGVSDDN</sequence>
<comment type="caution">
    <text evidence="2">The sequence shown here is derived from an EMBL/GenBank/DDBJ whole genome shotgun (WGS) entry which is preliminary data.</text>
</comment>
<organism evidence="2 3">
    <name type="scientific">Pontibacter silvestris</name>
    <dbReference type="NCBI Taxonomy" id="2305183"/>
    <lineage>
        <taxon>Bacteria</taxon>
        <taxon>Pseudomonadati</taxon>
        <taxon>Bacteroidota</taxon>
        <taxon>Cytophagia</taxon>
        <taxon>Cytophagales</taxon>
        <taxon>Hymenobacteraceae</taxon>
        <taxon>Pontibacter</taxon>
    </lineage>
</organism>
<protein>
    <submittedName>
        <fullName evidence="2">Uncharacterized protein</fullName>
    </submittedName>
</protein>
<keyword evidence="3" id="KW-1185">Reference proteome</keyword>
<reference evidence="3" key="1">
    <citation type="journal article" date="2019" name="Int. J. Syst. Evol. Microbiol.">
        <title>The Global Catalogue of Microorganisms (GCM) 10K type strain sequencing project: providing services to taxonomists for standard genome sequencing and annotation.</title>
        <authorList>
            <consortium name="The Broad Institute Genomics Platform"/>
            <consortium name="The Broad Institute Genome Sequencing Center for Infectious Disease"/>
            <person name="Wu L."/>
            <person name="Ma J."/>
        </authorList>
    </citation>
    <scope>NUCLEOTIDE SEQUENCE [LARGE SCALE GENOMIC DNA]</scope>
    <source>
        <strain evidence="3">JCM 16545</strain>
    </source>
</reference>